<dbReference type="SUPFAM" id="SSF51735">
    <property type="entry name" value="NAD(P)-binding Rossmann-fold domains"/>
    <property type="match status" value="1"/>
</dbReference>
<evidence type="ECO:0000313" key="2">
    <source>
        <dbReference type="Proteomes" id="UP000694867"/>
    </source>
</evidence>
<dbReference type="Pfam" id="PF00106">
    <property type="entry name" value="adh_short"/>
    <property type="match status" value="1"/>
</dbReference>
<name>A0AAJ7SDC0_9ACAR</name>
<dbReference type="PRINTS" id="PR00081">
    <property type="entry name" value="GDHRDH"/>
</dbReference>
<keyword evidence="2" id="KW-1185">Reference proteome</keyword>
<proteinExistence type="predicted"/>
<gene>
    <name evidence="3" type="primary">LOC100904171</name>
</gene>
<dbReference type="KEGG" id="goe:100904171"/>
<dbReference type="AlphaFoldDB" id="A0AAJ7SDC0"/>
<evidence type="ECO:0000256" key="1">
    <source>
        <dbReference type="ARBA" id="ARBA00023002"/>
    </source>
</evidence>
<dbReference type="InterPro" id="IPR036291">
    <property type="entry name" value="NAD(P)-bd_dom_sf"/>
</dbReference>
<organism evidence="2 3">
    <name type="scientific">Galendromus occidentalis</name>
    <name type="common">western predatory mite</name>
    <dbReference type="NCBI Taxonomy" id="34638"/>
    <lineage>
        <taxon>Eukaryota</taxon>
        <taxon>Metazoa</taxon>
        <taxon>Ecdysozoa</taxon>
        <taxon>Arthropoda</taxon>
        <taxon>Chelicerata</taxon>
        <taxon>Arachnida</taxon>
        <taxon>Acari</taxon>
        <taxon>Parasitiformes</taxon>
        <taxon>Mesostigmata</taxon>
        <taxon>Gamasina</taxon>
        <taxon>Phytoseioidea</taxon>
        <taxon>Phytoseiidae</taxon>
        <taxon>Typhlodrominae</taxon>
        <taxon>Galendromus</taxon>
    </lineage>
</organism>
<dbReference type="GO" id="GO:0016491">
    <property type="term" value="F:oxidoreductase activity"/>
    <property type="evidence" value="ECO:0007669"/>
    <property type="project" value="UniProtKB-KW"/>
</dbReference>
<dbReference type="Proteomes" id="UP000694867">
    <property type="component" value="Unplaced"/>
</dbReference>
<accession>A0AAJ7SDC0</accession>
<reference evidence="3" key="1">
    <citation type="submission" date="2025-08" db="UniProtKB">
        <authorList>
            <consortium name="RefSeq"/>
        </authorList>
    </citation>
    <scope>IDENTIFICATION</scope>
</reference>
<sequence>MAVIDQVKIYSAVFGGLSLSCLILPYVWTYVQITGALCILCMLARRITTEYNRQRGKKPVNPRDKAVFITGCDSGFGFELVRRLDKIGYKVFAGCLFPEGDGANNLKKMTSNEVTIVPLDVTKDESVNAAYETVSKSLKNKSCLDLENELLSPTELWAVVGNAGVCYAGEVEWGSLDWLQRTFDVNVIGLVRSVRPFLPLLRQSKGRVLCTTSLWGHYAIPPAVPYCMSKAAARYFVDGLRREMKKFGVKCISMEPNVYKTNLTDDNLLIQFMQKSWDSTPDSIKRDYGEAYFKKACEYLSAHISAGRTQVSEVVDDFVEAVTATHPKYAYHPDGWLRGLSWRLALLAPPALQDEIINYIAQPVEYVALKRGKSSEKQG</sequence>
<dbReference type="PANTHER" id="PTHR43313:SF36">
    <property type="entry name" value="D-BETA-HYDROXYBUTYRATE DEHYDROGENASE, MITOCHONDRIAL"/>
    <property type="match status" value="1"/>
</dbReference>
<dbReference type="PANTHER" id="PTHR43313">
    <property type="entry name" value="SHORT-CHAIN DEHYDROGENASE/REDUCTASE FAMILY 9C"/>
    <property type="match status" value="1"/>
</dbReference>
<protein>
    <submittedName>
        <fullName evidence="3">D-beta-hydroxybutyrate dehydrogenase, mitochondrial</fullName>
    </submittedName>
</protein>
<dbReference type="Gene3D" id="3.40.50.720">
    <property type="entry name" value="NAD(P)-binding Rossmann-like Domain"/>
    <property type="match status" value="1"/>
</dbReference>
<evidence type="ECO:0000313" key="3">
    <source>
        <dbReference type="RefSeq" id="XP_028966529.1"/>
    </source>
</evidence>
<dbReference type="GO" id="GO:0008202">
    <property type="term" value="P:steroid metabolic process"/>
    <property type="evidence" value="ECO:0007669"/>
    <property type="project" value="TreeGrafter"/>
</dbReference>
<keyword evidence="1" id="KW-0560">Oxidoreductase</keyword>
<dbReference type="InterPro" id="IPR002347">
    <property type="entry name" value="SDR_fam"/>
</dbReference>
<dbReference type="InterPro" id="IPR020904">
    <property type="entry name" value="Sc_DH/Rdtase_CS"/>
</dbReference>
<dbReference type="RefSeq" id="XP_028966529.1">
    <property type="nucleotide sequence ID" value="XM_029110696.1"/>
</dbReference>
<dbReference type="GeneID" id="100904171"/>
<dbReference type="PROSITE" id="PS00061">
    <property type="entry name" value="ADH_SHORT"/>
    <property type="match status" value="1"/>
</dbReference>